<feature type="domain" description="Glycosyltransferase RgtA/B/C/D-like" evidence="10">
    <location>
        <begin position="100"/>
        <end position="253"/>
    </location>
</feature>
<dbReference type="EMBL" id="JBIVGG010000007">
    <property type="protein sequence ID" value="MFJ4080921.1"/>
    <property type="molecule type" value="Genomic_DNA"/>
</dbReference>
<sequence length="702" mass="73964">MSAAPLTTDAPSPEREPALPGRHRRWEVWKSPADQPRWARPALLGIAALAALLYSWNITTSGYAPFYAVAARSMSESWRAFFFGALDPGATLTLDKLGGFLWPQALSARLFGFHAWSLTLPQAVEGVISVLVLYRVVRLWAGVVPGLLAAGIMTLTPAVASMFGHSMGDGAMTMCLVLAADACQRAMFSARLRPLLLAGVWIGLGFQAKMLQAWLILPALAVGYLVVAPAPLRRRVVHVLTAGAVTLAVSLSWVAVLTFVPASERPYVDGTTDNRAFTMVFGYNGLNRFSRDLIPGSVSQMNDTVGPPQGERAPDPAGVPDQAGAPNPAGAIGSSPDTHPSGGGSVPGKLLGSRFAPQVGWLYPLALTSLVLCAGWRRKVPRTDRLRGGFVLWGGWLAISALVLSAIEVPHTAYVAMLAPALAALSGAGLTAFWKAYRAGRSVRVLPAVIAVELVWSAFLCFLYPDFLPWLPWLLILAGLVAVPSLVVAHRKDRRTGRLALVGLAAGLVTMFAGPAAWSLSVLDPRYAGSAMDASAGPFATGGSAVRRAANVVGVGNAPSGTAAAAASLNESDVLTDSQHQLLAYARRHGDGAKFVFANDSAVMSWNYILATGAPVLPMGGFSGGSPTPAPDEVKRLVSEGELRFVLLSADGWQGYAQSQGHRNTAVDAVRAWVRADCTAVPATTFGGNDKDVQGTLYRCGD</sequence>
<protein>
    <submittedName>
        <fullName evidence="12">ArnT family glycosyltransferase</fullName>
        <ecNumber evidence="12">2.4.-.-</ecNumber>
    </submittedName>
</protein>
<keyword evidence="13" id="KW-1185">Reference proteome</keyword>
<keyword evidence="7 9" id="KW-0472">Membrane</keyword>
<evidence type="ECO:0000256" key="3">
    <source>
        <dbReference type="ARBA" id="ARBA00022676"/>
    </source>
</evidence>
<feature type="transmembrane region" description="Helical" evidence="9">
    <location>
        <begin position="413"/>
        <end position="433"/>
    </location>
</feature>
<feature type="region of interest" description="Disordered" evidence="8">
    <location>
        <begin position="1"/>
        <end position="21"/>
    </location>
</feature>
<keyword evidence="2" id="KW-1003">Cell membrane</keyword>
<feature type="region of interest" description="Disordered" evidence="8">
    <location>
        <begin position="300"/>
        <end position="346"/>
    </location>
</feature>
<evidence type="ECO:0000256" key="5">
    <source>
        <dbReference type="ARBA" id="ARBA00022692"/>
    </source>
</evidence>
<comment type="caution">
    <text evidence="12">The sequence shown here is derived from an EMBL/GenBank/DDBJ whole genome shotgun (WGS) entry which is preliminary data.</text>
</comment>
<name>A0ABW8FFT4_9ACTN</name>
<feature type="transmembrane region" description="Helical" evidence="9">
    <location>
        <begin position="445"/>
        <end position="465"/>
    </location>
</feature>
<feature type="transmembrane region" description="Helical" evidence="9">
    <location>
        <begin position="471"/>
        <end position="489"/>
    </location>
</feature>
<keyword evidence="4 12" id="KW-0808">Transferase</keyword>
<organism evidence="12 13">
    <name type="scientific">Streptomyces iakyrus</name>
    <dbReference type="NCBI Taxonomy" id="68219"/>
    <lineage>
        <taxon>Bacteria</taxon>
        <taxon>Bacillati</taxon>
        <taxon>Actinomycetota</taxon>
        <taxon>Actinomycetes</taxon>
        <taxon>Kitasatosporales</taxon>
        <taxon>Streptomycetaceae</taxon>
        <taxon>Streptomyces</taxon>
    </lineage>
</organism>
<dbReference type="InterPro" id="IPR056785">
    <property type="entry name" value="YkcA/B-like_C"/>
</dbReference>
<evidence type="ECO:0000256" key="9">
    <source>
        <dbReference type="SAM" id="Phobius"/>
    </source>
</evidence>
<proteinExistence type="predicted"/>
<dbReference type="GO" id="GO:0016757">
    <property type="term" value="F:glycosyltransferase activity"/>
    <property type="evidence" value="ECO:0007669"/>
    <property type="project" value="UniProtKB-KW"/>
</dbReference>
<evidence type="ECO:0000256" key="2">
    <source>
        <dbReference type="ARBA" id="ARBA00022475"/>
    </source>
</evidence>
<dbReference type="Pfam" id="PF24878">
    <property type="entry name" value="YkcB_C"/>
    <property type="match status" value="1"/>
</dbReference>
<evidence type="ECO:0000313" key="12">
    <source>
        <dbReference type="EMBL" id="MFJ4080921.1"/>
    </source>
</evidence>
<feature type="domain" description="Putative mannosyltransferase YkcA/B-like C-terminal" evidence="11">
    <location>
        <begin position="582"/>
        <end position="676"/>
    </location>
</feature>
<evidence type="ECO:0000256" key="7">
    <source>
        <dbReference type="ARBA" id="ARBA00023136"/>
    </source>
</evidence>
<dbReference type="PANTHER" id="PTHR33908:SF3">
    <property type="entry name" value="UNDECAPRENYL PHOSPHATE-ALPHA-4-AMINO-4-DEOXY-L-ARABINOSE ARABINOSYL TRANSFERASE"/>
    <property type="match status" value="1"/>
</dbReference>
<keyword evidence="5 9" id="KW-0812">Transmembrane</keyword>
<evidence type="ECO:0000259" key="10">
    <source>
        <dbReference type="Pfam" id="PF13231"/>
    </source>
</evidence>
<evidence type="ECO:0000256" key="8">
    <source>
        <dbReference type="SAM" id="MobiDB-lite"/>
    </source>
</evidence>
<evidence type="ECO:0000259" key="11">
    <source>
        <dbReference type="Pfam" id="PF24878"/>
    </source>
</evidence>
<dbReference type="RefSeq" id="WP_402072823.1">
    <property type="nucleotide sequence ID" value="NZ_JBIVGG010000007.1"/>
</dbReference>
<dbReference type="Pfam" id="PF13231">
    <property type="entry name" value="PMT_2"/>
    <property type="match status" value="1"/>
</dbReference>
<comment type="subcellular location">
    <subcellularLocation>
        <location evidence="1">Cell membrane</location>
        <topology evidence="1">Multi-pass membrane protein</topology>
    </subcellularLocation>
</comment>
<feature type="transmembrane region" description="Helical" evidence="9">
    <location>
        <begin position="214"/>
        <end position="232"/>
    </location>
</feature>
<dbReference type="InterPro" id="IPR050297">
    <property type="entry name" value="LipidA_mod_glycosyltrf_83"/>
</dbReference>
<feature type="transmembrane region" description="Helical" evidence="9">
    <location>
        <begin position="239"/>
        <end position="260"/>
    </location>
</feature>
<evidence type="ECO:0000256" key="1">
    <source>
        <dbReference type="ARBA" id="ARBA00004651"/>
    </source>
</evidence>
<dbReference type="EC" id="2.4.-.-" evidence="12"/>
<feature type="transmembrane region" description="Helical" evidence="9">
    <location>
        <begin position="388"/>
        <end position="407"/>
    </location>
</feature>
<dbReference type="InterPro" id="IPR038731">
    <property type="entry name" value="RgtA/B/C-like"/>
</dbReference>
<accession>A0ABW8FFT4</accession>
<gene>
    <name evidence="12" type="ORF">ACIP2Z_18375</name>
</gene>
<feature type="transmembrane region" description="Helical" evidence="9">
    <location>
        <begin position="501"/>
        <end position="520"/>
    </location>
</feature>
<evidence type="ECO:0000256" key="6">
    <source>
        <dbReference type="ARBA" id="ARBA00022989"/>
    </source>
</evidence>
<keyword evidence="3 12" id="KW-0328">Glycosyltransferase</keyword>
<feature type="transmembrane region" description="Helical" evidence="9">
    <location>
        <begin position="359"/>
        <end position="376"/>
    </location>
</feature>
<evidence type="ECO:0000256" key="4">
    <source>
        <dbReference type="ARBA" id="ARBA00022679"/>
    </source>
</evidence>
<feature type="transmembrane region" description="Helical" evidence="9">
    <location>
        <begin position="114"/>
        <end position="134"/>
    </location>
</feature>
<feature type="transmembrane region" description="Helical" evidence="9">
    <location>
        <begin position="77"/>
        <end position="94"/>
    </location>
</feature>
<dbReference type="Proteomes" id="UP001617511">
    <property type="component" value="Unassembled WGS sequence"/>
</dbReference>
<feature type="transmembrane region" description="Helical" evidence="9">
    <location>
        <begin position="38"/>
        <end position="56"/>
    </location>
</feature>
<keyword evidence="6 9" id="KW-1133">Transmembrane helix</keyword>
<evidence type="ECO:0000313" key="13">
    <source>
        <dbReference type="Proteomes" id="UP001617511"/>
    </source>
</evidence>
<feature type="transmembrane region" description="Helical" evidence="9">
    <location>
        <begin position="139"/>
        <end position="156"/>
    </location>
</feature>
<reference evidence="12 13" key="1">
    <citation type="submission" date="2024-10" db="EMBL/GenBank/DDBJ databases">
        <title>The Natural Products Discovery Center: Release of the First 8490 Sequenced Strains for Exploring Actinobacteria Biosynthetic Diversity.</title>
        <authorList>
            <person name="Kalkreuter E."/>
            <person name="Kautsar S.A."/>
            <person name="Yang D."/>
            <person name="Bader C.D."/>
            <person name="Teijaro C.N."/>
            <person name="Fluegel L."/>
            <person name="Davis C.M."/>
            <person name="Simpson J.R."/>
            <person name="Lauterbach L."/>
            <person name="Steele A.D."/>
            <person name="Gui C."/>
            <person name="Meng S."/>
            <person name="Li G."/>
            <person name="Viehrig K."/>
            <person name="Ye F."/>
            <person name="Su P."/>
            <person name="Kiefer A.F."/>
            <person name="Nichols A."/>
            <person name="Cepeda A.J."/>
            <person name="Yan W."/>
            <person name="Fan B."/>
            <person name="Jiang Y."/>
            <person name="Adhikari A."/>
            <person name="Zheng C.-J."/>
            <person name="Schuster L."/>
            <person name="Cowan T.M."/>
            <person name="Smanski M.J."/>
            <person name="Chevrette M.G."/>
            <person name="De Carvalho L.P.S."/>
            <person name="Shen B."/>
        </authorList>
    </citation>
    <scope>NUCLEOTIDE SEQUENCE [LARGE SCALE GENOMIC DNA]</scope>
    <source>
        <strain evidence="12 13">NPDC089932</strain>
    </source>
</reference>
<dbReference type="PANTHER" id="PTHR33908">
    <property type="entry name" value="MANNOSYLTRANSFERASE YKCB-RELATED"/>
    <property type="match status" value="1"/>
</dbReference>